<evidence type="ECO:0000256" key="1">
    <source>
        <dbReference type="SAM" id="MobiDB-lite"/>
    </source>
</evidence>
<organism evidence="3 4">
    <name type="scientific">Temnothorax curvispinosus</name>
    <dbReference type="NCBI Taxonomy" id="300111"/>
    <lineage>
        <taxon>Eukaryota</taxon>
        <taxon>Metazoa</taxon>
        <taxon>Ecdysozoa</taxon>
        <taxon>Arthropoda</taxon>
        <taxon>Hexapoda</taxon>
        <taxon>Insecta</taxon>
        <taxon>Pterygota</taxon>
        <taxon>Neoptera</taxon>
        <taxon>Endopterygota</taxon>
        <taxon>Hymenoptera</taxon>
        <taxon>Apocrita</taxon>
        <taxon>Aculeata</taxon>
        <taxon>Formicoidea</taxon>
        <taxon>Formicidae</taxon>
        <taxon>Myrmicinae</taxon>
        <taxon>Temnothorax</taxon>
    </lineage>
</organism>
<dbReference type="Proteomes" id="UP000504618">
    <property type="component" value="Unplaced"/>
</dbReference>
<dbReference type="RefSeq" id="XP_024867056.1">
    <property type="nucleotide sequence ID" value="XM_025011288.1"/>
</dbReference>
<accession>A0A6J1PCC7</accession>
<dbReference type="GeneID" id="112451588"/>
<sequence>MENTSRAEKESTDIDEEQDLLNEPGEGRRIVDLKFLGEQLWCTSCKETLSLKNIEQEERRGLGSVLLIRCHKCLLVNPVVTGKQHTPPGKSRRNSRFDVNTKLAIGLIHSGIGFTNLNKLLACLNIPTINFKTYKRYEAEAG</sequence>
<feature type="non-terminal residue" evidence="4">
    <location>
        <position position="142"/>
    </location>
</feature>
<evidence type="ECO:0000313" key="4">
    <source>
        <dbReference type="RefSeq" id="XP_024867056.1"/>
    </source>
</evidence>
<proteinExistence type="predicted"/>
<evidence type="ECO:0000259" key="2">
    <source>
        <dbReference type="Pfam" id="PF20700"/>
    </source>
</evidence>
<keyword evidence="3" id="KW-1185">Reference proteome</keyword>
<dbReference type="OrthoDB" id="7698403at2759"/>
<feature type="compositionally biased region" description="Basic and acidic residues" evidence="1">
    <location>
        <begin position="1"/>
        <end position="12"/>
    </location>
</feature>
<reference evidence="4" key="1">
    <citation type="submission" date="2025-08" db="UniProtKB">
        <authorList>
            <consortium name="RefSeq"/>
        </authorList>
    </citation>
    <scope>IDENTIFICATION</scope>
    <source>
        <tissue evidence="4">Whole body</tissue>
    </source>
</reference>
<gene>
    <name evidence="4" type="primary">LOC112451588</name>
</gene>
<dbReference type="InterPro" id="IPR049012">
    <property type="entry name" value="Mutator_transp_dom"/>
</dbReference>
<dbReference type="Pfam" id="PF20700">
    <property type="entry name" value="Mutator"/>
    <property type="match status" value="1"/>
</dbReference>
<feature type="region of interest" description="Disordered" evidence="1">
    <location>
        <begin position="1"/>
        <end position="21"/>
    </location>
</feature>
<evidence type="ECO:0000313" key="3">
    <source>
        <dbReference type="Proteomes" id="UP000504618"/>
    </source>
</evidence>
<dbReference type="AlphaFoldDB" id="A0A6J1PCC7"/>
<name>A0A6J1PCC7_9HYME</name>
<feature type="domain" description="Mutator-like transposase" evidence="2">
    <location>
        <begin position="27"/>
        <end position="141"/>
    </location>
</feature>
<protein>
    <submittedName>
        <fullName evidence="4">Uncharacterized protein LOC112451588</fullName>
    </submittedName>
</protein>